<keyword evidence="1" id="KW-0812">Transmembrane</keyword>
<feature type="transmembrane region" description="Helical" evidence="1">
    <location>
        <begin position="19"/>
        <end position="39"/>
    </location>
</feature>
<name>A0A2G9R675_AQUCT</name>
<organism evidence="2 3">
    <name type="scientific">Aquarana catesbeiana</name>
    <name type="common">American bullfrog</name>
    <name type="synonym">Rana catesbeiana</name>
    <dbReference type="NCBI Taxonomy" id="8400"/>
    <lineage>
        <taxon>Eukaryota</taxon>
        <taxon>Metazoa</taxon>
        <taxon>Chordata</taxon>
        <taxon>Craniata</taxon>
        <taxon>Vertebrata</taxon>
        <taxon>Euteleostomi</taxon>
        <taxon>Amphibia</taxon>
        <taxon>Batrachia</taxon>
        <taxon>Anura</taxon>
        <taxon>Neobatrachia</taxon>
        <taxon>Ranoidea</taxon>
        <taxon>Ranidae</taxon>
        <taxon>Aquarana</taxon>
    </lineage>
</organism>
<feature type="non-terminal residue" evidence="2">
    <location>
        <position position="44"/>
    </location>
</feature>
<sequence length="44" mass="4821">MIGTLILCAPWLHYCVGVYHGAILILSNIGGSLLLYNFLLPFSL</sequence>
<keyword evidence="1" id="KW-1133">Transmembrane helix</keyword>
<keyword evidence="1" id="KW-0472">Membrane</keyword>
<protein>
    <submittedName>
        <fullName evidence="2">Uncharacterized protein</fullName>
    </submittedName>
</protein>
<keyword evidence="3" id="KW-1185">Reference proteome</keyword>
<evidence type="ECO:0000313" key="2">
    <source>
        <dbReference type="EMBL" id="PIO23362.1"/>
    </source>
</evidence>
<dbReference type="EMBL" id="KV960453">
    <property type="protein sequence ID" value="PIO23362.1"/>
    <property type="molecule type" value="Genomic_DNA"/>
</dbReference>
<dbReference type="Proteomes" id="UP000228934">
    <property type="component" value="Unassembled WGS sequence"/>
</dbReference>
<evidence type="ECO:0000256" key="1">
    <source>
        <dbReference type="SAM" id="Phobius"/>
    </source>
</evidence>
<evidence type="ECO:0000313" key="3">
    <source>
        <dbReference type="Proteomes" id="UP000228934"/>
    </source>
</evidence>
<accession>A0A2G9R675</accession>
<dbReference type="AlphaFoldDB" id="A0A2G9R675"/>
<reference evidence="3" key="1">
    <citation type="journal article" date="2017" name="Nat. Commun.">
        <title>The North American bullfrog draft genome provides insight into hormonal regulation of long noncoding RNA.</title>
        <authorList>
            <person name="Hammond S.A."/>
            <person name="Warren R.L."/>
            <person name="Vandervalk B.P."/>
            <person name="Kucuk E."/>
            <person name="Khan H."/>
            <person name="Gibb E.A."/>
            <person name="Pandoh P."/>
            <person name="Kirk H."/>
            <person name="Zhao Y."/>
            <person name="Jones M."/>
            <person name="Mungall A.J."/>
            <person name="Coope R."/>
            <person name="Pleasance S."/>
            <person name="Moore R.A."/>
            <person name="Holt R.A."/>
            <person name="Round J.M."/>
            <person name="Ohora S."/>
            <person name="Walle B.V."/>
            <person name="Veldhoen N."/>
            <person name="Helbing C.C."/>
            <person name="Birol I."/>
        </authorList>
    </citation>
    <scope>NUCLEOTIDE SEQUENCE [LARGE SCALE GENOMIC DNA]</scope>
</reference>
<proteinExistence type="predicted"/>
<gene>
    <name evidence="2" type="ORF">AB205_0072060</name>
</gene>